<dbReference type="STRING" id="44252.DJ90_4432"/>
<dbReference type="HOGENOM" id="CLU_065777_3_1_9"/>
<keyword evidence="11" id="KW-1185">Reference proteome</keyword>
<evidence type="ECO:0000313" key="10">
    <source>
        <dbReference type="EMBL" id="MUG24415.1"/>
    </source>
</evidence>
<feature type="transmembrane region" description="Helical" evidence="8">
    <location>
        <begin position="21"/>
        <end position="50"/>
    </location>
</feature>
<sequence>MKRYDEIGLALRHAVPIMLAYFPLSMTFGLLAAAGGLSGSLTVFSSLWIFSGGAQFMLLGMFASAAAPFTIVTTILLVNMRHILYGATMGPYLTGWREGQKWLAAIGLTDEGFAVTSTRAASGEPLNPSYYITFSLAIYGSWIAGTAVGTGLGGLVTPEAAAILGFALPALFLALLFGGERTLPSMVAACTGIVLSTLGEMVNMGGLGLVAGGVAGATLGQMVRRTRKKAAAVKSETA</sequence>
<keyword evidence="6 8" id="KW-1133">Transmembrane helix</keyword>
<dbReference type="InterPro" id="IPR011606">
    <property type="entry name" value="Brnchd-chn_aa_trnsp_permease"/>
</dbReference>
<evidence type="ECO:0000313" key="9">
    <source>
        <dbReference type="EMBL" id="KFN00845.1"/>
    </source>
</evidence>
<dbReference type="GO" id="GO:0005886">
    <property type="term" value="C:plasma membrane"/>
    <property type="evidence" value="ECO:0007669"/>
    <property type="project" value="UniProtKB-SubCell"/>
</dbReference>
<dbReference type="AlphaFoldDB" id="A0A090YQY2"/>
<keyword evidence="7 8" id="KW-0472">Membrane</keyword>
<protein>
    <submittedName>
        <fullName evidence="9">AzlC family protein</fullName>
    </submittedName>
    <submittedName>
        <fullName evidence="10">Branched-chain amino acid ABC transporter permease</fullName>
    </submittedName>
</protein>
<feature type="transmembrane region" description="Helical" evidence="8">
    <location>
        <begin position="56"/>
        <end position="78"/>
    </location>
</feature>
<dbReference type="Proteomes" id="UP000029278">
    <property type="component" value="Unassembled WGS sequence"/>
</dbReference>
<evidence type="ECO:0000313" key="12">
    <source>
        <dbReference type="Proteomes" id="UP000442469"/>
    </source>
</evidence>
<evidence type="ECO:0000256" key="2">
    <source>
        <dbReference type="ARBA" id="ARBA00010735"/>
    </source>
</evidence>
<dbReference type="PATRIC" id="fig|44252.3.peg.4678"/>
<dbReference type="Proteomes" id="UP000442469">
    <property type="component" value="Unassembled WGS sequence"/>
</dbReference>
<dbReference type="RefSeq" id="WP_036625161.1">
    <property type="nucleotide sequence ID" value="NZ_BGML01000002.1"/>
</dbReference>
<evidence type="ECO:0000313" key="11">
    <source>
        <dbReference type="Proteomes" id="UP000029278"/>
    </source>
</evidence>
<dbReference type="Pfam" id="PF03591">
    <property type="entry name" value="AzlC"/>
    <property type="match status" value="1"/>
</dbReference>
<reference evidence="9 11" key="1">
    <citation type="submission" date="2014-04" db="EMBL/GenBank/DDBJ databases">
        <authorList>
            <person name="Bishop-Lilly K.A."/>
            <person name="Broomall S.M."/>
            <person name="Chain P.S."/>
            <person name="Chertkov O."/>
            <person name="Coyne S.R."/>
            <person name="Daligault H.E."/>
            <person name="Davenport K.W."/>
            <person name="Erkkila T."/>
            <person name="Frey K.G."/>
            <person name="Gibbons H.S."/>
            <person name="Gu W."/>
            <person name="Jaissle J."/>
            <person name="Johnson S.L."/>
            <person name="Koroleva G.I."/>
            <person name="Ladner J.T."/>
            <person name="Lo C.-C."/>
            <person name="Minogue T.D."/>
            <person name="Munk C."/>
            <person name="Palacios G.F."/>
            <person name="Redden C.L."/>
            <person name="Rosenzweig C.N."/>
            <person name="Scholz M.B."/>
            <person name="Teshima H."/>
            <person name="Xu Y."/>
        </authorList>
    </citation>
    <scope>NUCLEOTIDE SEQUENCE [LARGE SCALE GENOMIC DNA]</scope>
    <source>
        <strain evidence="9 11">8244</strain>
    </source>
</reference>
<comment type="subcellular location">
    <subcellularLocation>
        <location evidence="1">Cell membrane</location>
        <topology evidence="1">Multi-pass membrane protein</topology>
    </subcellularLocation>
</comment>
<dbReference type="EMBL" id="WNZZ01000015">
    <property type="protein sequence ID" value="MUG24415.1"/>
    <property type="molecule type" value="Genomic_DNA"/>
</dbReference>
<feature type="transmembrane region" description="Helical" evidence="8">
    <location>
        <begin position="160"/>
        <end position="178"/>
    </location>
</feature>
<evidence type="ECO:0000256" key="4">
    <source>
        <dbReference type="ARBA" id="ARBA00022475"/>
    </source>
</evidence>
<dbReference type="GeneID" id="77008938"/>
<comment type="similarity">
    <text evidence="2">Belongs to the AzlC family.</text>
</comment>
<dbReference type="OrthoDB" id="3177005at2"/>
<dbReference type="PANTHER" id="PTHR34979">
    <property type="entry name" value="INNER MEMBRANE PROTEIN YGAZ"/>
    <property type="match status" value="1"/>
</dbReference>
<evidence type="ECO:0000256" key="6">
    <source>
        <dbReference type="ARBA" id="ARBA00022989"/>
    </source>
</evidence>
<dbReference type="EMBL" id="JMQA01000039">
    <property type="protein sequence ID" value="KFN00845.1"/>
    <property type="molecule type" value="Genomic_DNA"/>
</dbReference>
<reference evidence="10 12" key="2">
    <citation type="submission" date="2019-11" db="EMBL/GenBank/DDBJ databases">
        <title>Draft genome sequences of five Paenibacillus species of dairy origin.</title>
        <authorList>
            <person name="Olajide A.M."/>
            <person name="Chen S."/>
            <person name="Lapointe G."/>
        </authorList>
    </citation>
    <scope>NUCLEOTIDE SEQUENCE [LARGE SCALE GENOMIC DNA]</scope>
    <source>
        <strain evidence="10 12">3CT49</strain>
    </source>
</reference>
<name>A0A090YQY2_PAEMA</name>
<feature type="transmembrane region" description="Helical" evidence="8">
    <location>
        <begin position="129"/>
        <end position="148"/>
    </location>
</feature>
<evidence type="ECO:0000256" key="7">
    <source>
        <dbReference type="ARBA" id="ARBA00023136"/>
    </source>
</evidence>
<comment type="caution">
    <text evidence="9">The sequence shown here is derived from an EMBL/GenBank/DDBJ whole genome shotgun (WGS) entry which is preliminary data.</text>
</comment>
<evidence type="ECO:0000256" key="1">
    <source>
        <dbReference type="ARBA" id="ARBA00004651"/>
    </source>
</evidence>
<keyword evidence="4" id="KW-1003">Cell membrane</keyword>
<evidence type="ECO:0000256" key="5">
    <source>
        <dbReference type="ARBA" id="ARBA00022692"/>
    </source>
</evidence>
<proteinExistence type="inferred from homology"/>
<evidence type="ECO:0000256" key="3">
    <source>
        <dbReference type="ARBA" id="ARBA00022448"/>
    </source>
</evidence>
<dbReference type="PANTHER" id="PTHR34979:SF1">
    <property type="entry name" value="INNER MEMBRANE PROTEIN YGAZ"/>
    <property type="match status" value="1"/>
</dbReference>
<accession>A0A090YQY2</accession>
<evidence type="ECO:0000256" key="8">
    <source>
        <dbReference type="SAM" id="Phobius"/>
    </source>
</evidence>
<gene>
    <name evidence="9" type="ORF">DJ90_4432</name>
    <name evidence="10" type="ORF">GNQ08_18725</name>
</gene>
<keyword evidence="5 8" id="KW-0812">Transmembrane</keyword>
<organism evidence="9 11">
    <name type="scientific">Paenibacillus macerans</name>
    <name type="common">Bacillus macerans</name>
    <dbReference type="NCBI Taxonomy" id="44252"/>
    <lineage>
        <taxon>Bacteria</taxon>
        <taxon>Bacillati</taxon>
        <taxon>Bacillota</taxon>
        <taxon>Bacilli</taxon>
        <taxon>Bacillales</taxon>
        <taxon>Paenibacillaceae</taxon>
        <taxon>Paenibacillus</taxon>
    </lineage>
</organism>
<keyword evidence="3" id="KW-0813">Transport</keyword>
<dbReference type="GO" id="GO:1903785">
    <property type="term" value="P:L-valine transmembrane transport"/>
    <property type="evidence" value="ECO:0007669"/>
    <property type="project" value="TreeGrafter"/>
</dbReference>